<dbReference type="AlphaFoldDB" id="A0A7W9SXG1"/>
<dbReference type="RefSeq" id="WP_183402080.1">
    <property type="nucleotide sequence ID" value="NZ_JACHGG010000001.1"/>
</dbReference>
<organism evidence="1 2">
    <name type="scientific">Hymenobacter luteus</name>
    <dbReference type="NCBI Taxonomy" id="1411122"/>
    <lineage>
        <taxon>Bacteria</taxon>
        <taxon>Pseudomonadati</taxon>
        <taxon>Bacteroidota</taxon>
        <taxon>Cytophagia</taxon>
        <taxon>Cytophagales</taxon>
        <taxon>Hymenobacteraceae</taxon>
        <taxon>Hymenobacter</taxon>
    </lineage>
</organism>
<evidence type="ECO:0000313" key="1">
    <source>
        <dbReference type="EMBL" id="MBB6057707.1"/>
    </source>
</evidence>
<gene>
    <name evidence="1" type="ORF">HNQ93_000537</name>
</gene>
<name>A0A7W9SXG1_9BACT</name>
<sequence length="143" mass="16212">MIAALIKSYKKSWKLKRLSKKLSEPLNMSDFLNVTTQLSSKDLLEEELLDLCMQDAVRQQVIAKYNVGRKDLKSIYGLLSGLGAGQWAGGHYVSASSLVYAQTLDYLLRIYTSHEKTNKDVWVNAAYRLIIYFEKGETGLVKD</sequence>
<dbReference type="Proteomes" id="UP000532746">
    <property type="component" value="Unassembled WGS sequence"/>
</dbReference>
<reference evidence="1 2" key="1">
    <citation type="submission" date="2020-08" db="EMBL/GenBank/DDBJ databases">
        <title>Genomic Encyclopedia of Type Strains, Phase IV (KMG-IV): sequencing the most valuable type-strain genomes for metagenomic binning, comparative biology and taxonomic classification.</title>
        <authorList>
            <person name="Goeker M."/>
        </authorList>
    </citation>
    <scope>NUCLEOTIDE SEQUENCE [LARGE SCALE GENOMIC DNA]</scope>
    <source>
        <strain evidence="1 2">DSM 26718</strain>
    </source>
</reference>
<proteinExistence type="predicted"/>
<evidence type="ECO:0000313" key="2">
    <source>
        <dbReference type="Proteomes" id="UP000532746"/>
    </source>
</evidence>
<comment type="caution">
    <text evidence="1">The sequence shown here is derived from an EMBL/GenBank/DDBJ whole genome shotgun (WGS) entry which is preliminary data.</text>
</comment>
<dbReference type="EMBL" id="JACHGG010000001">
    <property type="protein sequence ID" value="MBB6057707.1"/>
    <property type="molecule type" value="Genomic_DNA"/>
</dbReference>
<keyword evidence="2" id="KW-1185">Reference proteome</keyword>
<protein>
    <submittedName>
        <fullName evidence="1">Uncharacterized protein</fullName>
    </submittedName>
</protein>
<accession>A0A7W9SXG1</accession>